<evidence type="ECO:0000313" key="2">
    <source>
        <dbReference type="Proteomes" id="UP000186917"/>
    </source>
</evidence>
<protein>
    <submittedName>
        <fullName evidence="1">Uncharacterized protein</fullName>
    </submittedName>
</protein>
<dbReference type="AlphaFoldDB" id="A0A1N7QHM1"/>
<reference evidence="2" key="1">
    <citation type="submission" date="2017-01" db="EMBL/GenBank/DDBJ databases">
        <authorList>
            <person name="Varghese N."/>
            <person name="Submissions S."/>
        </authorList>
    </citation>
    <scope>NUCLEOTIDE SEQUENCE [LARGE SCALE GENOMIC DNA]</scope>
    <source>
        <strain evidence="2">DSM 21054</strain>
    </source>
</reference>
<name>A0A1N7QHM1_9BACT</name>
<organism evidence="1 2">
    <name type="scientific">Filimonas lacunae</name>
    <dbReference type="NCBI Taxonomy" id="477680"/>
    <lineage>
        <taxon>Bacteria</taxon>
        <taxon>Pseudomonadati</taxon>
        <taxon>Bacteroidota</taxon>
        <taxon>Chitinophagia</taxon>
        <taxon>Chitinophagales</taxon>
        <taxon>Chitinophagaceae</taxon>
        <taxon>Filimonas</taxon>
    </lineage>
</organism>
<dbReference type="Proteomes" id="UP000186917">
    <property type="component" value="Unassembled WGS sequence"/>
</dbReference>
<keyword evidence="2" id="KW-1185">Reference proteome</keyword>
<accession>A0A1N7QHM1</accession>
<dbReference type="OrthoDB" id="677574at2"/>
<dbReference type="EMBL" id="FTOR01000005">
    <property type="protein sequence ID" value="SIT22370.1"/>
    <property type="molecule type" value="Genomic_DNA"/>
</dbReference>
<sequence>MFSYALLEPGCYYLIQEQENAPVTMVHIHVVSDYCMYVHRYGETEEMVWKKKSDPIFDIIELLSDHVVKDWQEVYNSTEGTYDYEEGED</sequence>
<dbReference type="RefSeq" id="WP_076380119.1">
    <property type="nucleotide sequence ID" value="NZ_AP017422.1"/>
</dbReference>
<evidence type="ECO:0000313" key="1">
    <source>
        <dbReference type="EMBL" id="SIT22370.1"/>
    </source>
</evidence>
<gene>
    <name evidence="1" type="ORF">SAMN05421788_105288</name>
</gene>
<proteinExistence type="predicted"/>
<dbReference type="STRING" id="477680.SAMN05421788_105288"/>